<dbReference type="PANTHER" id="PTHR15598">
    <property type="entry name" value="ENHANCER OF MRNA-DECAPPING PROTEIN 4"/>
    <property type="match status" value="1"/>
</dbReference>
<dbReference type="InterPro" id="IPR032401">
    <property type="entry name" value="EDC4_WD40"/>
</dbReference>
<feature type="domain" description="Enhancer of mRNA-decapping protein 4 C-terminal" evidence="13">
    <location>
        <begin position="1189"/>
        <end position="1295"/>
    </location>
</feature>
<evidence type="ECO:0008006" key="18">
    <source>
        <dbReference type="Google" id="ProtNLM"/>
    </source>
</evidence>
<dbReference type="Proteomes" id="UP000636800">
    <property type="component" value="Unassembled WGS sequence"/>
</dbReference>
<evidence type="ECO:0000256" key="4">
    <source>
        <dbReference type="ARBA" id="ARBA00022553"/>
    </source>
</evidence>
<dbReference type="EMBL" id="JADCNL010000030">
    <property type="protein sequence ID" value="KAG0452035.1"/>
    <property type="molecule type" value="Genomic_DNA"/>
</dbReference>
<evidence type="ECO:0000256" key="1">
    <source>
        <dbReference type="ARBA" id="ARBA00004201"/>
    </source>
</evidence>
<dbReference type="InterPro" id="IPR015943">
    <property type="entry name" value="WD40/YVTN_repeat-like_dom_sf"/>
</dbReference>
<feature type="compositionally biased region" description="Pro residues" evidence="11">
    <location>
        <begin position="30"/>
        <end position="64"/>
    </location>
</feature>
<dbReference type="InterPro" id="IPR036322">
    <property type="entry name" value="WD40_repeat_dom_sf"/>
</dbReference>
<comment type="subcellular location">
    <subcellularLocation>
        <location evidence="1">Cytoplasm</location>
        <location evidence="1">P-body</location>
    </subcellularLocation>
</comment>
<feature type="compositionally biased region" description="Polar residues" evidence="11">
    <location>
        <begin position="871"/>
        <end position="894"/>
    </location>
</feature>
<feature type="compositionally biased region" description="Basic and acidic residues" evidence="11">
    <location>
        <begin position="812"/>
        <end position="821"/>
    </location>
</feature>
<feature type="repeat" description="WD" evidence="9">
    <location>
        <begin position="258"/>
        <end position="300"/>
    </location>
</feature>
<evidence type="ECO:0000256" key="7">
    <source>
        <dbReference type="ARBA" id="ARBA00022737"/>
    </source>
</evidence>
<dbReference type="InterPro" id="IPR044938">
    <property type="entry name" value="EDC4_C_sf"/>
</dbReference>
<dbReference type="SMART" id="SM00320">
    <property type="entry name" value="WD40"/>
    <property type="match status" value="2"/>
</dbReference>
<gene>
    <name evidence="15" type="ORF">HPP92_025875</name>
    <name evidence="14" type="ORF">HPP92_026159</name>
</gene>
<keyword evidence="8 10" id="KW-0175">Coiled coil</keyword>
<evidence type="ECO:0000256" key="9">
    <source>
        <dbReference type="PROSITE-ProRule" id="PRU00221"/>
    </source>
</evidence>
<evidence type="ECO:0000313" key="17">
    <source>
        <dbReference type="Proteomes" id="UP000639772"/>
    </source>
</evidence>
<evidence type="ECO:0000256" key="2">
    <source>
        <dbReference type="ARBA" id="ARBA00009639"/>
    </source>
</evidence>
<dbReference type="InterPro" id="IPR045152">
    <property type="entry name" value="EDC4-like"/>
</dbReference>
<comment type="similarity">
    <text evidence="2">Belongs to the WD repeat EDC4 family.</text>
</comment>
<evidence type="ECO:0000259" key="12">
    <source>
        <dbReference type="Pfam" id="PF16529"/>
    </source>
</evidence>
<feature type="compositionally biased region" description="Pro residues" evidence="11">
    <location>
        <begin position="9"/>
        <end position="19"/>
    </location>
</feature>
<sequence length="1326" mass="144681">MSSSGGSPSPSPKSNPSPSSPVDAHKLFKPPSPSSNPNPNPNLKPTNPFLPTPTYQPSPSPASPPLLSHGAFSYPPPTPPFQNRPIIQYPQDPLSIPTARPLVVHHAASPIPNPQTSPNSGSRLMAYLGTATPANIETSISMPSSKSPSEFTTTAGNPPVLHPSPDMLQNVQTRLPSSKFPRGRLLTGGPRVVYDVDSRLPGELQPPQLEVTPITKYQSDPGLVLGRQIAVNRMYICYGLKLGAIRVLNINTALRSLLRGHTQKVTDMSFFAEDVPLLASASVDGRIFVWKINEGTYEDNKPQIEGKIVLALQIEGAGEPYHPRVCWHPHKQEVLVVGIGNIILKVDTIKVGKIGQFSADEPVRCPIDKPIDGVQLIGKHDGEITDLSMSQWMTTRLVSASKDGKIKFWEDRKVMPIFTLIPHDGQPVNSASFMTSPERPDHIVLITAGPLNRELKVWVPASEEGWLLPSDCESWKYRQTVDLRSSSEPKLEEAFFNQLLVLPRVGLILLANAKKNAIYALHVDYGPNPTSTHMNYIADFTVTMPILSLTGTSECFSDTEQIVQLYCVQTQAIQQYALDLSQCLPTKFDSVAPEKDFSGTAFDGCISEGLSVPQSFPGASTYDAAVVDSSLKPLPLNYSKDRTHGETSNPSAVIVAQELVTSNIEPVGSAPQLLSNSTGAFVQGNMVDSHSVETCKTTTDVTDVVSNPHVLFKPDGNSPHLITPSEILSHITVPTEIQFSDQISGSKDLEAQKTAEKNVLEHVDVDKLIIESSSSVLYNSDTQPYVAQEEKGNVPHTTETVNFVAKDVFKTEDRDEQETHPQENSVFGMSELPSGEGKEVHDTLKAVPLKDACAGIGSDSPSDINIMKPEVNQSPLGGSRSPASSPFTLHSSNESDTTLGTVDVLSQLQYMREMLNQLAINQREMQKQMEVVSVSLAKEKERLEVALGQSLEKAIKSNIDLFVAQVEAQNAKQEIIEKEKENENMLELTNRITNCMNRDFPAVVEMTLKKENSSVGQALAHAITPGIEKCISSAIADSFQKGFSDKAINQLEKIISSKLEATLGRQIQSQFQSSGKQSLQETLKSTLESSVIPALEKCCGGLFERIDEAFQKGLTDHAAVAQKQYESMHTKLTLTLREAVNSATSITQNLANELATGQQKLLDLVSNSAPALSVKHFEAPIDPKKELTRLISEGKFEEAFTSALQRSDVSIVSWLCSQVDLHGLCSMSPLPLSQGVLLALLQQLSCDIGKETSCKLGWMTDVAAAISPTDTMIASHVRPIFEQVYNRLLHQRTLQTTTAAEASAIRHLIERVKGKLMRHLIESVKE</sequence>
<dbReference type="InterPro" id="IPR049404">
    <property type="entry name" value="EDC4_C"/>
</dbReference>
<dbReference type="Gene3D" id="2.130.10.10">
    <property type="entry name" value="YVTN repeat-like/Quinoprotein amine dehydrogenase"/>
    <property type="match status" value="1"/>
</dbReference>
<dbReference type="GO" id="GO:0000932">
    <property type="term" value="C:P-body"/>
    <property type="evidence" value="ECO:0007669"/>
    <property type="project" value="UniProtKB-SubCell"/>
</dbReference>
<dbReference type="PANTHER" id="PTHR15598:SF5">
    <property type="entry name" value="ENHANCER OF MRNA-DECAPPING PROTEIN 4"/>
    <property type="match status" value="1"/>
</dbReference>
<dbReference type="PROSITE" id="PS50294">
    <property type="entry name" value="WD_REPEATS_REGION"/>
    <property type="match status" value="1"/>
</dbReference>
<feature type="region of interest" description="Disordered" evidence="11">
    <location>
        <begin position="1"/>
        <end position="86"/>
    </location>
</feature>
<evidence type="ECO:0000256" key="5">
    <source>
        <dbReference type="ARBA" id="ARBA00022574"/>
    </source>
</evidence>
<comment type="caution">
    <text evidence="15">The sequence shown here is derived from an EMBL/GenBank/DDBJ whole genome shotgun (WGS) entry which is preliminary data.</text>
</comment>
<keyword evidence="7" id="KW-0677">Repeat</keyword>
<dbReference type="Gene3D" id="1.10.220.100">
    <property type="entry name" value="conserved c-terminal region of ge- 1"/>
    <property type="match status" value="1"/>
</dbReference>
<accession>A0A835U733</accession>
<keyword evidence="4" id="KW-0597">Phosphoprotein</keyword>
<feature type="domain" description="Enhancer of mRNA-decapping protein 4 WD40 repeat region" evidence="12">
    <location>
        <begin position="211"/>
        <end position="522"/>
    </location>
</feature>
<dbReference type="FunFam" id="2.130.10.10:FF:000232">
    <property type="entry name" value="enhancer of mRNA-decapping protein 4"/>
    <property type="match status" value="1"/>
</dbReference>
<feature type="region of interest" description="Disordered" evidence="11">
    <location>
        <begin position="860"/>
        <end position="894"/>
    </location>
</feature>
<dbReference type="GO" id="GO:0006397">
    <property type="term" value="P:mRNA processing"/>
    <property type="evidence" value="ECO:0007669"/>
    <property type="project" value="UniProtKB-KW"/>
</dbReference>
<keyword evidence="5 9" id="KW-0853">WD repeat</keyword>
<dbReference type="PROSITE" id="PS50082">
    <property type="entry name" value="WD_REPEATS_2"/>
    <property type="match status" value="2"/>
</dbReference>
<feature type="region of interest" description="Disordered" evidence="11">
    <location>
        <begin position="812"/>
        <end position="838"/>
    </location>
</feature>
<dbReference type="InterPro" id="IPR001680">
    <property type="entry name" value="WD40_rpt"/>
</dbReference>
<proteinExistence type="inferred from homology"/>
<evidence type="ECO:0000313" key="15">
    <source>
        <dbReference type="EMBL" id="KAG0452064.1"/>
    </source>
</evidence>
<name>A0A835U733_VANPL</name>
<dbReference type="OrthoDB" id="21128at2759"/>
<evidence type="ECO:0000313" key="16">
    <source>
        <dbReference type="Proteomes" id="UP000636800"/>
    </source>
</evidence>
<evidence type="ECO:0000313" key="14">
    <source>
        <dbReference type="EMBL" id="KAG0452035.1"/>
    </source>
</evidence>
<dbReference type="Pfam" id="PF16529">
    <property type="entry name" value="Ge1_WD40"/>
    <property type="match status" value="1"/>
</dbReference>
<evidence type="ECO:0000256" key="3">
    <source>
        <dbReference type="ARBA" id="ARBA00022490"/>
    </source>
</evidence>
<evidence type="ECO:0000256" key="10">
    <source>
        <dbReference type="SAM" id="Coils"/>
    </source>
</evidence>
<evidence type="ECO:0000256" key="8">
    <source>
        <dbReference type="ARBA" id="ARBA00023054"/>
    </source>
</evidence>
<feature type="coiled-coil region" evidence="10">
    <location>
        <begin position="961"/>
        <end position="998"/>
    </location>
</feature>
<dbReference type="Proteomes" id="UP000639772">
    <property type="component" value="Unassembled WGS sequence"/>
</dbReference>
<protein>
    <recommendedName>
        <fullName evidence="18">Enhancer of mRNA-decapping protein 4</fullName>
    </recommendedName>
</protein>
<keyword evidence="16" id="KW-1185">Reference proteome</keyword>
<dbReference type="EMBL" id="JADCNM010000030">
    <property type="protein sequence ID" value="KAG0452064.1"/>
    <property type="molecule type" value="Genomic_DNA"/>
</dbReference>
<evidence type="ECO:0000259" key="13">
    <source>
        <dbReference type="Pfam" id="PF21289"/>
    </source>
</evidence>
<dbReference type="Pfam" id="PF21289">
    <property type="entry name" value="EDC4_C"/>
    <property type="match status" value="1"/>
</dbReference>
<keyword evidence="6" id="KW-0507">mRNA processing</keyword>
<organism evidence="15 17">
    <name type="scientific">Vanilla planifolia</name>
    <name type="common">Vanilla</name>
    <dbReference type="NCBI Taxonomy" id="51239"/>
    <lineage>
        <taxon>Eukaryota</taxon>
        <taxon>Viridiplantae</taxon>
        <taxon>Streptophyta</taxon>
        <taxon>Embryophyta</taxon>
        <taxon>Tracheophyta</taxon>
        <taxon>Spermatophyta</taxon>
        <taxon>Magnoliopsida</taxon>
        <taxon>Liliopsida</taxon>
        <taxon>Asparagales</taxon>
        <taxon>Orchidaceae</taxon>
        <taxon>Vanilloideae</taxon>
        <taxon>Vanilleae</taxon>
        <taxon>Vanilla</taxon>
    </lineage>
</organism>
<keyword evidence="3" id="KW-0963">Cytoplasm</keyword>
<evidence type="ECO:0000256" key="11">
    <source>
        <dbReference type="SAM" id="MobiDB-lite"/>
    </source>
</evidence>
<evidence type="ECO:0000256" key="6">
    <source>
        <dbReference type="ARBA" id="ARBA00022664"/>
    </source>
</evidence>
<reference evidence="16 17" key="1">
    <citation type="journal article" date="2020" name="Nat. Food">
        <title>A phased Vanilla planifolia genome enables genetic improvement of flavour and production.</title>
        <authorList>
            <person name="Hasing T."/>
            <person name="Tang H."/>
            <person name="Brym M."/>
            <person name="Khazi F."/>
            <person name="Huang T."/>
            <person name="Chambers A.H."/>
        </authorList>
    </citation>
    <scope>NUCLEOTIDE SEQUENCE [LARGE SCALE GENOMIC DNA]</scope>
    <source>
        <tissue evidence="15">Leaf</tissue>
    </source>
</reference>
<dbReference type="SUPFAM" id="SSF50978">
    <property type="entry name" value="WD40 repeat-like"/>
    <property type="match status" value="1"/>
</dbReference>
<dbReference type="GO" id="GO:0031087">
    <property type="term" value="P:deadenylation-independent decapping of nuclear-transcribed mRNA"/>
    <property type="evidence" value="ECO:0007669"/>
    <property type="project" value="InterPro"/>
</dbReference>
<feature type="repeat" description="WD" evidence="9">
    <location>
        <begin position="377"/>
        <end position="410"/>
    </location>
</feature>
<dbReference type="FunFam" id="1.10.220.100:FF:000001">
    <property type="entry name" value="Enhancer of mRNA-decapping protein 4"/>
    <property type="match status" value="1"/>
</dbReference>